<feature type="compositionally biased region" description="Acidic residues" evidence="4">
    <location>
        <begin position="798"/>
        <end position="820"/>
    </location>
</feature>
<gene>
    <name evidence="5" type="ORF">K490DRAFT_49488</name>
</gene>
<accession>A0A9P4HMG1</accession>
<reference evidence="5" key="1">
    <citation type="journal article" date="2020" name="Stud. Mycol.">
        <title>101 Dothideomycetes genomes: a test case for predicting lifestyles and emergence of pathogens.</title>
        <authorList>
            <person name="Haridas S."/>
            <person name="Albert R."/>
            <person name="Binder M."/>
            <person name="Bloem J."/>
            <person name="Labutti K."/>
            <person name="Salamov A."/>
            <person name="Andreopoulos B."/>
            <person name="Baker S."/>
            <person name="Barry K."/>
            <person name="Bills G."/>
            <person name="Bluhm B."/>
            <person name="Cannon C."/>
            <person name="Castanera R."/>
            <person name="Culley D."/>
            <person name="Daum C."/>
            <person name="Ezra D."/>
            <person name="Gonzalez J."/>
            <person name="Henrissat B."/>
            <person name="Kuo A."/>
            <person name="Liang C."/>
            <person name="Lipzen A."/>
            <person name="Lutzoni F."/>
            <person name="Magnuson J."/>
            <person name="Mondo S."/>
            <person name="Nolan M."/>
            <person name="Ohm R."/>
            <person name="Pangilinan J."/>
            <person name="Park H.-J."/>
            <person name="Ramirez L."/>
            <person name="Alfaro M."/>
            <person name="Sun H."/>
            <person name="Tritt A."/>
            <person name="Yoshinaga Y."/>
            <person name="Zwiers L.-H."/>
            <person name="Turgeon B."/>
            <person name="Goodwin S."/>
            <person name="Spatafora J."/>
            <person name="Crous P."/>
            <person name="Grigoriev I."/>
        </authorList>
    </citation>
    <scope>NUCLEOTIDE SEQUENCE</scope>
    <source>
        <strain evidence="5">CBS 121410</strain>
    </source>
</reference>
<dbReference type="SMART" id="SM00320">
    <property type="entry name" value="WD40"/>
    <property type="match status" value="6"/>
</dbReference>
<evidence type="ECO:0000256" key="4">
    <source>
        <dbReference type="SAM" id="MobiDB-lite"/>
    </source>
</evidence>
<dbReference type="Gene3D" id="2.130.10.10">
    <property type="entry name" value="YVTN repeat-like/Quinoprotein amine dehydrogenase"/>
    <property type="match status" value="3"/>
</dbReference>
<feature type="compositionally biased region" description="Acidic residues" evidence="4">
    <location>
        <begin position="828"/>
        <end position="843"/>
    </location>
</feature>
<keyword evidence="1 3" id="KW-0853">WD repeat</keyword>
<evidence type="ECO:0000256" key="2">
    <source>
        <dbReference type="ARBA" id="ARBA00022737"/>
    </source>
</evidence>
<dbReference type="InterPro" id="IPR015943">
    <property type="entry name" value="WD40/YVTN_repeat-like_dom_sf"/>
</dbReference>
<dbReference type="PROSITE" id="PS50082">
    <property type="entry name" value="WD_REPEATS_2"/>
    <property type="match status" value="3"/>
</dbReference>
<feature type="repeat" description="WD" evidence="3">
    <location>
        <begin position="169"/>
        <end position="210"/>
    </location>
</feature>
<dbReference type="EMBL" id="ML978743">
    <property type="protein sequence ID" value="KAF2084325.1"/>
    <property type="molecule type" value="Genomic_DNA"/>
</dbReference>
<dbReference type="PROSITE" id="PS50294">
    <property type="entry name" value="WD_REPEATS_REGION"/>
    <property type="match status" value="3"/>
</dbReference>
<feature type="repeat" description="WD" evidence="3">
    <location>
        <begin position="91"/>
        <end position="134"/>
    </location>
</feature>
<dbReference type="Proteomes" id="UP000799776">
    <property type="component" value="Unassembled WGS sequence"/>
</dbReference>
<feature type="region of interest" description="Disordered" evidence="4">
    <location>
        <begin position="786"/>
        <end position="883"/>
    </location>
</feature>
<keyword evidence="2" id="KW-0677">Repeat</keyword>
<evidence type="ECO:0000313" key="6">
    <source>
        <dbReference type="Proteomes" id="UP000799776"/>
    </source>
</evidence>
<comment type="caution">
    <text evidence="5">The sequence shown here is derived from an EMBL/GenBank/DDBJ whole genome shotgun (WGS) entry which is preliminary data.</text>
</comment>
<evidence type="ECO:0000313" key="5">
    <source>
        <dbReference type="EMBL" id="KAF2084325.1"/>
    </source>
</evidence>
<dbReference type="Pfam" id="PF00400">
    <property type="entry name" value="WD40"/>
    <property type="match status" value="3"/>
</dbReference>
<dbReference type="PANTHER" id="PTHR15574:SF40">
    <property type="entry name" value="WD AND TETRATRICOPEPTIDE REPEATS PROTEIN 1"/>
    <property type="match status" value="1"/>
</dbReference>
<feature type="compositionally biased region" description="Acidic residues" evidence="4">
    <location>
        <begin position="861"/>
        <end position="877"/>
    </location>
</feature>
<keyword evidence="6" id="KW-1185">Reference proteome</keyword>
<name>A0A9P4HMG1_9PEZI</name>
<feature type="repeat" description="WD" evidence="3">
    <location>
        <begin position="42"/>
        <end position="83"/>
    </location>
</feature>
<feature type="region of interest" description="Disordered" evidence="4">
    <location>
        <begin position="354"/>
        <end position="414"/>
    </location>
</feature>
<evidence type="ECO:0000256" key="1">
    <source>
        <dbReference type="ARBA" id="ARBA00022574"/>
    </source>
</evidence>
<dbReference type="PANTHER" id="PTHR15574">
    <property type="entry name" value="WD REPEAT DOMAIN-CONTAINING FAMILY"/>
    <property type="match status" value="1"/>
</dbReference>
<dbReference type="InterPro" id="IPR001680">
    <property type="entry name" value="WD40_rpt"/>
</dbReference>
<dbReference type="GO" id="GO:0080008">
    <property type="term" value="C:Cul4-RING E3 ubiquitin ligase complex"/>
    <property type="evidence" value="ECO:0007669"/>
    <property type="project" value="TreeGrafter"/>
</dbReference>
<organism evidence="5 6">
    <name type="scientific">Saccharata proteae CBS 121410</name>
    <dbReference type="NCBI Taxonomy" id="1314787"/>
    <lineage>
        <taxon>Eukaryota</taxon>
        <taxon>Fungi</taxon>
        <taxon>Dikarya</taxon>
        <taxon>Ascomycota</taxon>
        <taxon>Pezizomycotina</taxon>
        <taxon>Dothideomycetes</taxon>
        <taxon>Dothideomycetes incertae sedis</taxon>
        <taxon>Botryosphaeriales</taxon>
        <taxon>Saccharataceae</taxon>
        <taxon>Saccharata</taxon>
    </lineage>
</organism>
<protein>
    <submittedName>
        <fullName evidence="5">WD40 repeat-like protein</fullName>
    </submittedName>
</protein>
<dbReference type="GO" id="GO:0005737">
    <property type="term" value="C:cytoplasm"/>
    <property type="evidence" value="ECO:0007669"/>
    <property type="project" value="TreeGrafter"/>
</dbReference>
<dbReference type="SUPFAM" id="SSF50978">
    <property type="entry name" value="WD40 repeat-like"/>
    <property type="match status" value="1"/>
</dbReference>
<dbReference type="InterPro" id="IPR036322">
    <property type="entry name" value="WD40_repeat_dom_sf"/>
</dbReference>
<evidence type="ECO:0000256" key="3">
    <source>
        <dbReference type="PROSITE-ProRule" id="PRU00221"/>
    </source>
</evidence>
<sequence>MKTTLFNNVLKRELGDDSRYSKIKALYGDRQWVNDLDIVNELGGHSGCVNALSWSRSGKLLASGSDDQHINIHSYQPDSSTSQFDLTTTVATGHKANIFSVKFMPHSNDRILVSAAGDSEVRIFDIEYAGQTTAPSDASNRVWSARNSRPNNMYNARHLTDGNTNAKVFRSHSDRVKRIVTESSPWLFLTCSEDGEVRQWDIRQPSSAYPAAGIGGYVRRSFSTSRYDPVPPPLISYKRYHLDLNTISCSPSQPHYIALGGAHLHCFLHDRRMTGRDRLAERGASLSMSDKPSNHDDELFSQATQCVRKFAPNGQKRMKRIDNGHITACKISDANPNEMIVSWSGESIYSFDLLRSPGTDEPETEKTSRTSPSNIRVKDTTHRKRKRTRTGVSTGSVERPNSRPRTGSEETLEGDEGMALMVHYENGQSEEIPIETSHLQSPTPEARDVVQIYRIARQTVTMKKNLFTLKARDRTIDDDPTGYTVPFSTVLGIAVAILPQIDEIIRTWRYPVDPSPRQVREQNSARELRSSIRRFVQAAGTLARVMGGRLRTVGNEPSTALSMFEKIDPAPRESPSISVREKFSLDFLKAILLWLGSGVGALLEGFSMPPAQMGDDSRYPVPENAGVESIDEHLIPYLRRLASRDRPIINLDASPFEINENRYTFMSEKTAIDAFARAVKLPFADLSSHLLDDMTSVREDGSSDFDPDSQDRGAALRFWGYEVGRGLLANAGIEINCASVDRALGGRIGNDAAVREDERIIRNALRDIDVESPISEGASISRIGVAQSSSNALHPTVEDIDDSSDPTVEEGDVDDEDMVPLEEIGNITEEDNESDEDEDDEDDHSGIETHYQTQYPFGLSSDDEDDDDEDDDDDDVNDNGTSNIIWRSAFERTKLKEKAELDKPCSTHTRRFGGHCNVKTVKDVNFYGLQDEYVVSGSDSGHLFIWDKKTTRIVNILEGDGEVVNVVQGHPYEPVIAVSGIDHTVKIFSPDARARDNARLGIGVSPGDTSAFSSINLGRMPEGDEEEEDVVAPGGLPSRKRMADEYQIISENDLTRQGGNRSYITVSALFGPRAWETLLITPHSITYTPMGSQGIVITMFFGTNDPICIQRGMLAELAQRFYLHPQLGDDEVDEGGGPAMLDNDEQCAVM</sequence>
<dbReference type="GO" id="GO:0045717">
    <property type="term" value="P:negative regulation of fatty acid biosynthetic process"/>
    <property type="evidence" value="ECO:0007669"/>
    <property type="project" value="TreeGrafter"/>
</dbReference>
<proteinExistence type="predicted"/>
<dbReference type="AlphaFoldDB" id="A0A9P4HMG1"/>
<dbReference type="OrthoDB" id="4869960at2759"/>
<dbReference type="InterPro" id="IPR045151">
    <property type="entry name" value="DCAF8"/>
</dbReference>